<dbReference type="Pfam" id="PF05193">
    <property type="entry name" value="Peptidase_M16_C"/>
    <property type="match status" value="2"/>
</dbReference>
<dbReference type="Gene3D" id="3.30.830.10">
    <property type="entry name" value="Metalloenzyme, LuxS/M16 peptidase-like"/>
    <property type="match status" value="4"/>
</dbReference>
<evidence type="ECO:0000313" key="4">
    <source>
        <dbReference type="EMBL" id="MFC7336488.1"/>
    </source>
</evidence>
<dbReference type="InterPro" id="IPR050361">
    <property type="entry name" value="MPP/UQCRC_Complex"/>
</dbReference>
<protein>
    <submittedName>
        <fullName evidence="4">M16 family metallopeptidase</fullName>
    </submittedName>
</protein>
<proteinExistence type="inferred from homology"/>
<dbReference type="PANTHER" id="PTHR11851:SF49">
    <property type="entry name" value="MITOCHONDRIAL-PROCESSING PEPTIDASE SUBUNIT ALPHA"/>
    <property type="match status" value="1"/>
</dbReference>
<evidence type="ECO:0000256" key="1">
    <source>
        <dbReference type="ARBA" id="ARBA00007261"/>
    </source>
</evidence>
<comment type="caution">
    <text evidence="4">The sequence shown here is derived from an EMBL/GenBank/DDBJ whole genome shotgun (WGS) entry which is preliminary data.</text>
</comment>
<dbReference type="SUPFAM" id="SSF63411">
    <property type="entry name" value="LuxS/MPP-like metallohydrolase"/>
    <property type="match status" value="4"/>
</dbReference>
<organism evidence="4 5">
    <name type="scientific">Haloferula chungangensis</name>
    <dbReference type="NCBI Taxonomy" id="1048331"/>
    <lineage>
        <taxon>Bacteria</taxon>
        <taxon>Pseudomonadati</taxon>
        <taxon>Verrucomicrobiota</taxon>
        <taxon>Verrucomicrobiia</taxon>
        <taxon>Verrucomicrobiales</taxon>
        <taxon>Verrucomicrobiaceae</taxon>
        <taxon>Haloferula</taxon>
    </lineage>
</organism>
<keyword evidence="5" id="KW-1185">Reference proteome</keyword>
<accession>A0ABW2L480</accession>
<name>A0ABW2L480_9BACT</name>
<gene>
    <name evidence="4" type="ORF">ACFQY0_04800</name>
</gene>
<dbReference type="InterPro" id="IPR011765">
    <property type="entry name" value="Pept_M16_N"/>
</dbReference>
<feature type="domain" description="Peptidase M16 C-terminal" evidence="3">
    <location>
        <begin position="599"/>
        <end position="769"/>
    </location>
</feature>
<reference evidence="5" key="1">
    <citation type="journal article" date="2019" name="Int. J. Syst. Evol. Microbiol.">
        <title>The Global Catalogue of Microorganisms (GCM) 10K type strain sequencing project: providing services to taxonomists for standard genome sequencing and annotation.</title>
        <authorList>
            <consortium name="The Broad Institute Genomics Platform"/>
            <consortium name="The Broad Institute Genome Sequencing Center for Infectious Disease"/>
            <person name="Wu L."/>
            <person name="Ma J."/>
        </authorList>
    </citation>
    <scope>NUCLEOTIDE SEQUENCE [LARGE SCALE GENOMIC DNA]</scope>
    <source>
        <strain evidence="5">CGMCC 4.1467</strain>
    </source>
</reference>
<sequence length="843" mass="91252">MFMEFPVTSATVRILPNGLTIILDPDDSAPVVSSQLWVETGSIHEARLLGSGVSHFLEHMVFKGGGDFGPSDLAETVQAAGGHWNAYTSFDRTVYYIDGPASGLNSFLDVLAAMVFHPHLPESEFEKEKDVIRREIDMGLDDPDDTNHRLLFNTAFSRDARRQPVIGHRHLFDKITYDDLRTYHATRYTPERACLCLAGDFDPAVILGKIDALFASIPRGSGEEPLIPVDPAQLGPRRGRDTFAVPTSRITLSWKIPSLGHPDIPALDIAAAILGRGRSARLYRSIREEKELALEISAWSWSQSACEGLFAVSAETSPEKREALIAAIREELAAFPNSALEDDIAKAKRQIAASQFRTLTTISGRASDLASNWHEARDLDFTRSYLAQLDAVTAADIRRAFTHLTDSVETLTILDPEGTPAPASIAARKRRRPEPETFTLANGTTIALLPDPKVPVIALQAAVRAGAASETPGTAGLNRLLASALPKATRHRSAAELANTLESLGAAIGASSGNNSLLIQLSGLSPDLATLIPLFGEVLCEPALDSASIEREKSSQLASLQESLEDPLSVGFRNLRSRLFGKSGFGIPSLGDESSLTSLNRLSLAAHHSLHFRGPNVCLALAGDFDPAEAKELLTAALDPLPGGDAWHPSRSEVLDPSELVVPLDKKQAVLALGYPGCAALDEHRHALRMLQEWSSDMAGPFFTRIREELGLAYQVGATQFHGHDTGLFAFYMATNPDQIELAEEELRSQIAQLGSEGIPDEAFERVRSTVLSATAIEQQAPGSIARHAAIDLLFGLPADHFRQLTGIYETITPDEVRTAAHQLLAHRLPVLIRVLPPSDPTA</sequence>
<comment type="similarity">
    <text evidence="1">Belongs to the peptidase M16 family.</text>
</comment>
<feature type="domain" description="Peptidase M16 N-terminal" evidence="2">
    <location>
        <begin position="447"/>
        <end position="587"/>
    </location>
</feature>
<dbReference type="Pfam" id="PF00675">
    <property type="entry name" value="Peptidase_M16"/>
    <property type="match status" value="2"/>
</dbReference>
<feature type="domain" description="Peptidase M16 N-terminal" evidence="2">
    <location>
        <begin position="23"/>
        <end position="166"/>
    </location>
</feature>
<evidence type="ECO:0000313" key="5">
    <source>
        <dbReference type="Proteomes" id="UP001596472"/>
    </source>
</evidence>
<dbReference type="Proteomes" id="UP001596472">
    <property type="component" value="Unassembled WGS sequence"/>
</dbReference>
<evidence type="ECO:0000259" key="3">
    <source>
        <dbReference type="Pfam" id="PF05193"/>
    </source>
</evidence>
<dbReference type="EMBL" id="JBHTBS010000002">
    <property type="protein sequence ID" value="MFC7336488.1"/>
    <property type="molecule type" value="Genomic_DNA"/>
</dbReference>
<dbReference type="PANTHER" id="PTHR11851">
    <property type="entry name" value="METALLOPROTEASE"/>
    <property type="match status" value="1"/>
</dbReference>
<dbReference type="RefSeq" id="WP_379709747.1">
    <property type="nucleotide sequence ID" value="NZ_JBHTBS010000002.1"/>
</dbReference>
<dbReference type="InterPro" id="IPR007863">
    <property type="entry name" value="Peptidase_M16_C"/>
</dbReference>
<feature type="domain" description="Peptidase M16 C-terminal" evidence="3">
    <location>
        <begin position="174"/>
        <end position="350"/>
    </location>
</feature>
<evidence type="ECO:0000259" key="2">
    <source>
        <dbReference type="Pfam" id="PF00675"/>
    </source>
</evidence>
<dbReference type="InterPro" id="IPR011249">
    <property type="entry name" value="Metalloenz_LuxS/M16"/>
</dbReference>